<protein>
    <submittedName>
        <fullName evidence="15">CYP2U1 protein</fullName>
    </submittedName>
</protein>
<name>A0A8J9ZNX1_BRALA</name>
<comment type="cofactor">
    <cofactor evidence="1 13">
        <name>heme</name>
        <dbReference type="ChEBI" id="CHEBI:30413"/>
    </cofactor>
</comment>
<evidence type="ECO:0000313" key="15">
    <source>
        <dbReference type="EMBL" id="CAH1258896.1"/>
    </source>
</evidence>
<feature type="binding site" description="axial binding residue" evidence="13">
    <location>
        <position position="688"/>
    </location>
    <ligand>
        <name>heme</name>
        <dbReference type="ChEBI" id="CHEBI:30413"/>
    </ligand>
    <ligandPart>
        <name>Fe</name>
        <dbReference type="ChEBI" id="CHEBI:18248"/>
    </ligandPart>
</feature>
<dbReference type="GO" id="GO:0008395">
    <property type="term" value="F:steroid hydroxylase activity"/>
    <property type="evidence" value="ECO:0007669"/>
    <property type="project" value="TreeGrafter"/>
</dbReference>
<keyword evidence="7" id="KW-0256">Endoplasmic reticulum</keyword>
<feature type="compositionally biased region" description="Polar residues" evidence="14">
    <location>
        <begin position="53"/>
        <end position="63"/>
    </location>
</feature>
<reference evidence="15" key="1">
    <citation type="submission" date="2022-01" db="EMBL/GenBank/DDBJ databases">
        <authorList>
            <person name="Braso-Vives M."/>
        </authorList>
    </citation>
    <scope>NUCLEOTIDE SEQUENCE</scope>
</reference>
<dbReference type="InterPro" id="IPR001128">
    <property type="entry name" value="Cyt_P450"/>
</dbReference>
<evidence type="ECO:0000256" key="10">
    <source>
        <dbReference type="ARBA" id="ARBA00023004"/>
    </source>
</evidence>
<proteinExistence type="inferred from homology"/>
<dbReference type="PANTHER" id="PTHR24300">
    <property type="entry name" value="CYTOCHROME P450 508A4-RELATED"/>
    <property type="match status" value="1"/>
</dbReference>
<evidence type="ECO:0000256" key="13">
    <source>
        <dbReference type="PIRSR" id="PIRSR602401-1"/>
    </source>
</evidence>
<keyword evidence="8" id="KW-0492">Microsome</keyword>
<evidence type="ECO:0000256" key="12">
    <source>
        <dbReference type="ARBA" id="ARBA00023136"/>
    </source>
</evidence>
<dbReference type="InterPro" id="IPR017972">
    <property type="entry name" value="Cyt_P450_CS"/>
</dbReference>
<accession>A0A8J9ZNX1</accession>
<feature type="region of interest" description="Disordered" evidence="14">
    <location>
        <begin position="50"/>
        <end position="76"/>
    </location>
</feature>
<evidence type="ECO:0000256" key="6">
    <source>
        <dbReference type="ARBA" id="ARBA00022723"/>
    </source>
</evidence>
<sequence>MVESVTEPLVVEDFTARDSGVYTSELKRLGSTRTYHWDLLLCLNWQPKEKQEQNTTMSPSVDFSTPEDPTEGESNDLPLQRLRSRESHCSAMKMGATQYSFHCVAEALPAETVGTTEAQVHHYENDDAEALPADTVSTTEAQVHHYDNDDTEAPPADTVSTTEDQVHHYDNDDASDADEEVQHHYASAAPPPLPVYKETAAHAVNTEGVSEQPAFQAENVGTGEEEMPYGVAAANSLYQQNSDFNRETPAANGFPFTLLDVSTLLVFIVTFVVAARFLKKVKKPGNLPPSVPGGWPLLHHLPTLVSTNPRLQFDEWARELGDIYRVKALGDDIYVVSGYTTIKEMMEKEELSTRRDRFMSAAMGGGHDILMAPYGKVFKQRRRFATSVFKQLGVKMGRGCIQNQIQEEASSICLKISGYSEQPFDVSSDLTTAAGNIICALVFGKRFDYGDTRFQHLQTTMKDFGADLAKYKFPFIHYIPIVQDGAEELRFHSKKLQQFIREEIDQHRLNPGDPRDFIDYCLLQLDQQDGGGTWLKEDNVVYIIQDLFVAGTDTTAATLTWAMLYMVLYPDVQKKVQAELDSVLGATMPSLAYREQLPYTTAAIMEAQRIRHIAPTLFGRLAAKSTCLRGFDIAEGTYLIPNLRSVHMDPAAWPDPEVFDPSRFLDADGKVVNNPPSFLPFSAGRRNCLGEQLAKMELFLLFSTILQHFALKLPEGAPTPSTEGILKSLSMAPAPFQLCAVPR</sequence>
<dbReference type="PRINTS" id="PR00385">
    <property type="entry name" value="P450"/>
</dbReference>
<dbReference type="Gene3D" id="1.10.630.10">
    <property type="entry name" value="Cytochrome P450"/>
    <property type="match status" value="1"/>
</dbReference>
<evidence type="ECO:0000256" key="1">
    <source>
        <dbReference type="ARBA" id="ARBA00001971"/>
    </source>
</evidence>
<evidence type="ECO:0000256" key="9">
    <source>
        <dbReference type="ARBA" id="ARBA00023002"/>
    </source>
</evidence>
<evidence type="ECO:0000256" key="8">
    <source>
        <dbReference type="ARBA" id="ARBA00022848"/>
    </source>
</evidence>
<evidence type="ECO:0000313" key="16">
    <source>
        <dbReference type="Proteomes" id="UP000838412"/>
    </source>
</evidence>
<dbReference type="PRINTS" id="PR00463">
    <property type="entry name" value="EP450I"/>
</dbReference>
<keyword evidence="9" id="KW-0560">Oxidoreductase</keyword>
<evidence type="ECO:0000256" key="2">
    <source>
        <dbReference type="ARBA" id="ARBA00004174"/>
    </source>
</evidence>
<evidence type="ECO:0000256" key="5">
    <source>
        <dbReference type="ARBA" id="ARBA00022617"/>
    </source>
</evidence>
<dbReference type="InterPro" id="IPR002401">
    <property type="entry name" value="Cyt_P450_E_grp-I"/>
</dbReference>
<dbReference type="Pfam" id="PF00067">
    <property type="entry name" value="p450"/>
    <property type="match status" value="1"/>
</dbReference>
<evidence type="ECO:0000256" key="4">
    <source>
        <dbReference type="ARBA" id="ARBA00010617"/>
    </source>
</evidence>
<keyword evidence="16" id="KW-1185">Reference proteome</keyword>
<keyword evidence="12" id="KW-0472">Membrane</keyword>
<keyword evidence="5 13" id="KW-0349">Heme</keyword>
<dbReference type="GO" id="GO:0016712">
    <property type="term" value="F:oxidoreductase activity, acting on paired donors, with incorporation or reduction of molecular oxygen, reduced flavin or flavoprotein as one donor, and incorporation of one atom of oxygen"/>
    <property type="evidence" value="ECO:0007669"/>
    <property type="project" value="TreeGrafter"/>
</dbReference>
<keyword evidence="11" id="KW-0503">Monooxygenase</keyword>
<dbReference type="FunFam" id="1.10.630.10:FF:000238">
    <property type="entry name" value="Cytochrome P450 2A6"/>
    <property type="match status" value="1"/>
</dbReference>
<dbReference type="EMBL" id="OV696688">
    <property type="protein sequence ID" value="CAH1258896.1"/>
    <property type="molecule type" value="Genomic_DNA"/>
</dbReference>
<dbReference type="InterPro" id="IPR036396">
    <property type="entry name" value="Cyt_P450_sf"/>
</dbReference>
<dbReference type="Proteomes" id="UP000838412">
    <property type="component" value="Chromosome 3"/>
</dbReference>
<dbReference type="PROSITE" id="PS00086">
    <property type="entry name" value="CYTOCHROME_P450"/>
    <property type="match status" value="1"/>
</dbReference>
<keyword evidence="10 13" id="KW-0408">Iron</keyword>
<evidence type="ECO:0000256" key="7">
    <source>
        <dbReference type="ARBA" id="ARBA00022824"/>
    </source>
</evidence>
<dbReference type="SUPFAM" id="SSF48264">
    <property type="entry name" value="Cytochrome P450"/>
    <property type="match status" value="1"/>
</dbReference>
<comment type="similarity">
    <text evidence="4">Belongs to the cytochrome P450 family.</text>
</comment>
<dbReference type="GO" id="GO:0005506">
    <property type="term" value="F:iron ion binding"/>
    <property type="evidence" value="ECO:0007669"/>
    <property type="project" value="InterPro"/>
</dbReference>
<dbReference type="InterPro" id="IPR050182">
    <property type="entry name" value="Cytochrome_P450_fam2"/>
</dbReference>
<keyword evidence="6 13" id="KW-0479">Metal-binding</keyword>
<gene>
    <name evidence="15" type="primary">CYP2U1</name>
    <name evidence="15" type="ORF">BLAG_LOCUS16317</name>
</gene>
<dbReference type="GO" id="GO:0020037">
    <property type="term" value="F:heme binding"/>
    <property type="evidence" value="ECO:0007669"/>
    <property type="project" value="InterPro"/>
</dbReference>
<organism evidence="15 16">
    <name type="scientific">Branchiostoma lanceolatum</name>
    <name type="common">Common lancelet</name>
    <name type="synonym">Amphioxus lanceolatum</name>
    <dbReference type="NCBI Taxonomy" id="7740"/>
    <lineage>
        <taxon>Eukaryota</taxon>
        <taxon>Metazoa</taxon>
        <taxon>Chordata</taxon>
        <taxon>Cephalochordata</taxon>
        <taxon>Leptocardii</taxon>
        <taxon>Amphioxiformes</taxon>
        <taxon>Branchiostomatidae</taxon>
        <taxon>Branchiostoma</taxon>
    </lineage>
</organism>
<dbReference type="GO" id="GO:0006805">
    <property type="term" value="P:xenobiotic metabolic process"/>
    <property type="evidence" value="ECO:0007669"/>
    <property type="project" value="TreeGrafter"/>
</dbReference>
<dbReference type="AlphaFoldDB" id="A0A8J9ZNX1"/>
<comment type="subcellular location">
    <subcellularLocation>
        <location evidence="3">Endoplasmic reticulum membrane</location>
        <topology evidence="3">Peripheral membrane protein</topology>
    </subcellularLocation>
    <subcellularLocation>
        <location evidence="2">Microsome membrane</location>
        <topology evidence="2">Peripheral membrane protein</topology>
    </subcellularLocation>
</comment>
<dbReference type="GO" id="GO:0005789">
    <property type="term" value="C:endoplasmic reticulum membrane"/>
    <property type="evidence" value="ECO:0007669"/>
    <property type="project" value="UniProtKB-SubCell"/>
</dbReference>
<dbReference type="GO" id="GO:0006082">
    <property type="term" value="P:organic acid metabolic process"/>
    <property type="evidence" value="ECO:0007669"/>
    <property type="project" value="TreeGrafter"/>
</dbReference>
<evidence type="ECO:0000256" key="3">
    <source>
        <dbReference type="ARBA" id="ARBA00004406"/>
    </source>
</evidence>
<dbReference type="OrthoDB" id="3934656at2759"/>
<evidence type="ECO:0000256" key="14">
    <source>
        <dbReference type="SAM" id="MobiDB-lite"/>
    </source>
</evidence>
<dbReference type="PANTHER" id="PTHR24300:SF404">
    <property type="entry name" value="CYTOCHROME P450 2D6-LIKE"/>
    <property type="match status" value="1"/>
</dbReference>
<evidence type="ECO:0000256" key="11">
    <source>
        <dbReference type="ARBA" id="ARBA00023033"/>
    </source>
</evidence>